<dbReference type="InterPro" id="IPR020471">
    <property type="entry name" value="AKR"/>
</dbReference>
<dbReference type="Gramene" id="TVU46155">
    <property type="protein sequence ID" value="TVU46155"/>
    <property type="gene ID" value="EJB05_05673"/>
</dbReference>
<evidence type="ECO:0000313" key="3">
    <source>
        <dbReference type="EMBL" id="TVU46155.1"/>
    </source>
</evidence>
<evidence type="ECO:0000259" key="2">
    <source>
        <dbReference type="Pfam" id="PF00248"/>
    </source>
</evidence>
<gene>
    <name evidence="3" type="ORF">EJB05_05673</name>
</gene>
<name>A0A5J9WDZ5_9POAL</name>
<dbReference type="PRINTS" id="PR00069">
    <property type="entry name" value="ALDKETRDTASE"/>
</dbReference>
<comment type="caution">
    <text evidence="3">The sequence shown here is derived from an EMBL/GenBank/DDBJ whole genome shotgun (WGS) entry which is preliminary data.</text>
</comment>
<dbReference type="CDD" id="cd19094">
    <property type="entry name" value="AKR_Tas-like"/>
    <property type="match status" value="1"/>
</dbReference>
<dbReference type="PANTHER" id="PTHR43364:SF4">
    <property type="entry name" value="NAD(P)-LINKED OXIDOREDUCTASE SUPERFAMILY PROTEIN"/>
    <property type="match status" value="1"/>
</dbReference>
<proteinExistence type="predicted"/>
<dbReference type="GO" id="GO:0016491">
    <property type="term" value="F:oxidoreductase activity"/>
    <property type="evidence" value="ECO:0007669"/>
    <property type="project" value="UniProtKB-KW"/>
</dbReference>
<accession>A0A5J9WDZ5</accession>
<feature type="domain" description="NADP-dependent oxidoreductase" evidence="2">
    <location>
        <begin position="142"/>
        <end position="488"/>
    </location>
</feature>
<keyword evidence="4" id="KW-1185">Reference proteome</keyword>
<dbReference type="PANTHER" id="PTHR43364">
    <property type="entry name" value="NADH-SPECIFIC METHYLGLYOXAL REDUCTASE-RELATED"/>
    <property type="match status" value="1"/>
</dbReference>
<sequence>WPHSRRARQLAASSALCSSASPLQLWNRGGDREQGIWLCVASAPFYYGAFPGSILRRASDWGGWLVPDGTLTRKEGRNFSMQQMAVSSFAVTSPSLHRNTFSALPARRFQGWHIRRVRNQVRAQAQLQYRKLGDSDLLISEVTLGTMTFGEQNTEEEAHDILSYSFDQGVNTLDTAEIVSTPYLLPFEIKIDTAEFYPVPVNKETQGRTDLYIGRWMQSKPRDKVILATKVAGYSERSTFLREDAKVVRVDAANIKESVEKSLKRLSTDYIDLLQIHWPDRYVALFGEFSYDSTKLRPSVPFEDQLKAFQELIDEGKVRYIGVSNETSYGVMEFVHAAKVNGLPKIVSIQNSYSLITRCRFEVDLVEVCHPNNCNVGLLAYSPLAGGVLTGKYLDANSDISRRSRLNLFPGYMERYNGSLAKEATNEYVKLAKKHGLTPVQLALGFVRDRPFTASTIIGATTMDQLKENIDAFTSAPRPLPQEVLDGIEDLFKRYKDPAIL</sequence>
<feature type="non-terminal residue" evidence="3">
    <location>
        <position position="1"/>
    </location>
</feature>
<dbReference type="Pfam" id="PF00248">
    <property type="entry name" value="Aldo_ket_red"/>
    <property type="match status" value="1"/>
</dbReference>
<dbReference type="SUPFAM" id="SSF51430">
    <property type="entry name" value="NAD(P)-linked oxidoreductase"/>
    <property type="match status" value="2"/>
</dbReference>
<evidence type="ECO:0000313" key="4">
    <source>
        <dbReference type="Proteomes" id="UP000324897"/>
    </source>
</evidence>
<reference evidence="3 4" key="1">
    <citation type="journal article" date="2019" name="Sci. Rep.">
        <title>A high-quality genome of Eragrostis curvula grass provides insights into Poaceae evolution and supports new strategies to enhance forage quality.</title>
        <authorList>
            <person name="Carballo J."/>
            <person name="Santos B.A.C.M."/>
            <person name="Zappacosta D."/>
            <person name="Garbus I."/>
            <person name="Selva J.P."/>
            <person name="Gallo C.A."/>
            <person name="Diaz A."/>
            <person name="Albertini E."/>
            <person name="Caccamo M."/>
            <person name="Echenique V."/>
        </authorList>
    </citation>
    <scope>NUCLEOTIDE SEQUENCE [LARGE SCALE GENOMIC DNA]</scope>
    <source>
        <strain evidence="4">cv. Victoria</strain>
        <tissue evidence="3">Leaf</tissue>
    </source>
</reference>
<dbReference type="InterPro" id="IPR023210">
    <property type="entry name" value="NADP_OxRdtase_dom"/>
</dbReference>
<dbReference type="InterPro" id="IPR050523">
    <property type="entry name" value="AKR_Detox_Biosynth"/>
</dbReference>
<dbReference type="OrthoDB" id="2310150at2759"/>
<dbReference type="Gene3D" id="3.20.20.100">
    <property type="entry name" value="NADP-dependent oxidoreductase domain"/>
    <property type="match status" value="2"/>
</dbReference>
<dbReference type="EMBL" id="RWGY01000004">
    <property type="protein sequence ID" value="TVU46155.1"/>
    <property type="molecule type" value="Genomic_DNA"/>
</dbReference>
<dbReference type="AlphaFoldDB" id="A0A5J9WDZ5"/>
<evidence type="ECO:0000256" key="1">
    <source>
        <dbReference type="ARBA" id="ARBA00023002"/>
    </source>
</evidence>
<keyword evidence="1" id="KW-0560">Oxidoreductase</keyword>
<dbReference type="Proteomes" id="UP000324897">
    <property type="component" value="Chromosome 5"/>
</dbReference>
<dbReference type="InterPro" id="IPR036812">
    <property type="entry name" value="NAD(P)_OxRdtase_dom_sf"/>
</dbReference>
<protein>
    <recommendedName>
        <fullName evidence="2">NADP-dependent oxidoreductase domain-containing protein</fullName>
    </recommendedName>
</protein>
<organism evidence="3 4">
    <name type="scientific">Eragrostis curvula</name>
    <name type="common">weeping love grass</name>
    <dbReference type="NCBI Taxonomy" id="38414"/>
    <lineage>
        <taxon>Eukaryota</taxon>
        <taxon>Viridiplantae</taxon>
        <taxon>Streptophyta</taxon>
        <taxon>Embryophyta</taxon>
        <taxon>Tracheophyta</taxon>
        <taxon>Spermatophyta</taxon>
        <taxon>Magnoliopsida</taxon>
        <taxon>Liliopsida</taxon>
        <taxon>Poales</taxon>
        <taxon>Poaceae</taxon>
        <taxon>PACMAD clade</taxon>
        <taxon>Chloridoideae</taxon>
        <taxon>Eragrostideae</taxon>
        <taxon>Eragrostidinae</taxon>
        <taxon>Eragrostis</taxon>
    </lineage>
</organism>